<evidence type="ECO:0000313" key="1">
    <source>
        <dbReference type="EMBL" id="AMN46909.1"/>
    </source>
</evidence>
<evidence type="ECO:0000313" key="2">
    <source>
        <dbReference type="Proteomes" id="UP000070250"/>
    </source>
</evidence>
<keyword evidence="2" id="KW-1185">Reference proteome</keyword>
<accession>A0A127FBI4</accession>
<dbReference type="PATRIC" id="fig|465721.4.peg.1552"/>
<dbReference type="KEGG" id="sdf:ACG33_07325"/>
<reference evidence="1 2" key="1">
    <citation type="submission" date="2015-06" db="EMBL/GenBank/DDBJ databases">
        <title>A Comprehensive Approach to Explore the Metabolic and Phylogenetic Diversity of Bacterial Steroid Degradation in the Environment: Testosterone as an Example.</title>
        <authorList>
            <person name="Yang F.-C."/>
            <person name="Chen Y.-L."/>
            <person name="Yu C.-P."/>
            <person name="Tang S.-L."/>
            <person name="Wang P.-H."/>
            <person name="Ismail W."/>
            <person name="Wang C.-H."/>
            <person name="Yang C.-Y."/>
            <person name="Chiang Y.-R."/>
        </authorList>
    </citation>
    <scope>NUCLEOTIDE SEQUENCE [LARGE SCALE GENOMIC DNA]</scope>
    <source>
        <strain evidence="1 2">DSM 18526</strain>
    </source>
</reference>
<gene>
    <name evidence="1" type="ORF">ACG33_07325</name>
</gene>
<organism evidence="1 2">
    <name type="scientific">Steroidobacter denitrificans</name>
    <dbReference type="NCBI Taxonomy" id="465721"/>
    <lineage>
        <taxon>Bacteria</taxon>
        <taxon>Pseudomonadati</taxon>
        <taxon>Pseudomonadota</taxon>
        <taxon>Gammaproteobacteria</taxon>
        <taxon>Steroidobacterales</taxon>
        <taxon>Steroidobacteraceae</taxon>
        <taxon>Steroidobacter</taxon>
    </lineage>
</organism>
<dbReference type="Proteomes" id="UP000070250">
    <property type="component" value="Chromosome"/>
</dbReference>
<dbReference type="AlphaFoldDB" id="A0A127FBI4"/>
<dbReference type="EMBL" id="CP011971">
    <property type="protein sequence ID" value="AMN46909.1"/>
    <property type="molecule type" value="Genomic_DNA"/>
</dbReference>
<protein>
    <submittedName>
        <fullName evidence="1">Uncharacterized protein</fullName>
    </submittedName>
</protein>
<sequence length="146" mass="16548">MLLAAPPAAGEALRAQYAEHPLWNVQLLHDNLRIVLAVADPPVPCPSYASVRRYLKAHGLTRKRAPRRGNDEICAGAEILVEREIRSYEVRYVLQLLHLDFHHGSRKVLTRAGEWIIYSRLAGFEFALEQARHDAGRRNEGSAPHR</sequence>
<name>A0A127FBI4_STEDE</name>
<proteinExistence type="predicted"/>